<organism evidence="3 4">
    <name type="scientific">Angustibacter aerolatus</name>
    <dbReference type="NCBI Taxonomy" id="1162965"/>
    <lineage>
        <taxon>Bacteria</taxon>
        <taxon>Bacillati</taxon>
        <taxon>Actinomycetota</taxon>
        <taxon>Actinomycetes</taxon>
        <taxon>Kineosporiales</taxon>
        <taxon>Kineosporiaceae</taxon>
    </lineage>
</organism>
<name>A0ABQ6JDS0_9ACTN</name>
<feature type="region of interest" description="Disordered" evidence="1">
    <location>
        <begin position="120"/>
        <end position="176"/>
    </location>
</feature>
<reference evidence="4" key="1">
    <citation type="journal article" date="2019" name="Int. J. Syst. Evol. Microbiol.">
        <title>The Global Catalogue of Microorganisms (GCM) 10K type strain sequencing project: providing services to taxonomists for standard genome sequencing and annotation.</title>
        <authorList>
            <consortium name="The Broad Institute Genomics Platform"/>
            <consortium name="The Broad Institute Genome Sequencing Center for Infectious Disease"/>
            <person name="Wu L."/>
            <person name="Ma J."/>
        </authorList>
    </citation>
    <scope>NUCLEOTIDE SEQUENCE [LARGE SCALE GENOMIC DNA]</scope>
    <source>
        <strain evidence="4">NBRC 108730</strain>
    </source>
</reference>
<feature type="compositionally biased region" description="Basic and acidic residues" evidence="1">
    <location>
        <begin position="154"/>
        <end position="168"/>
    </location>
</feature>
<evidence type="ECO:0000313" key="3">
    <source>
        <dbReference type="EMBL" id="GMA85569.1"/>
    </source>
</evidence>
<dbReference type="InterPro" id="IPR013611">
    <property type="entry name" value="Transp-assoc_OB_typ2"/>
</dbReference>
<gene>
    <name evidence="3" type="ORF">GCM10025868_08190</name>
</gene>
<dbReference type="Proteomes" id="UP001157017">
    <property type="component" value="Unassembled WGS sequence"/>
</dbReference>
<accession>A0ABQ6JDS0</accession>
<evidence type="ECO:0000256" key="1">
    <source>
        <dbReference type="SAM" id="MobiDB-lite"/>
    </source>
</evidence>
<keyword evidence="4" id="KW-1185">Reference proteome</keyword>
<proteinExistence type="predicted"/>
<sequence>MRGTVVERSGDVLGVDVAGGRVHVPAGRSPVGEGEVVVGVRPEKVSLLAAGDEPPSGANVVGPGTVVDASFFGVSTQYLVRVPGVGLLTVFSQNTGLGALARRGDEVRLCWDPQHTFGLRGDEDLHAGVDPDLVPGSGSGDAGAVAAPVTPAEVARDATADAERHGEPVDTTGTRA</sequence>
<dbReference type="Pfam" id="PF08402">
    <property type="entry name" value="TOBE_2"/>
    <property type="match status" value="1"/>
</dbReference>
<comment type="caution">
    <text evidence="3">The sequence shown here is derived from an EMBL/GenBank/DDBJ whole genome shotgun (WGS) entry which is preliminary data.</text>
</comment>
<evidence type="ECO:0000259" key="2">
    <source>
        <dbReference type="Pfam" id="PF08402"/>
    </source>
</evidence>
<dbReference type="InterPro" id="IPR008995">
    <property type="entry name" value="Mo/tungstate-bd_C_term_dom"/>
</dbReference>
<feature type="compositionally biased region" description="Low complexity" evidence="1">
    <location>
        <begin position="142"/>
        <end position="153"/>
    </location>
</feature>
<feature type="domain" description="Transport-associated OB type 2" evidence="2">
    <location>
        <begin position="38"/>
        <end position="117"/>
    </location>
</feature>
<protein>
    <recommendedName>
        <fullName evidence="2">Transport-associated OB type 2 domain-containing protein</fullName>
    </recommendedName>
</protein>
<dbReference type="SUPFAM" id="SSF50331">
    <property type="entry name" value="MOP-like"/>
    <property type="match status" value="1"/>
</dbReference>
<dbReference type="EMBL" id="BSUZ01000001">
    <property type="protein sequence ID" value="GMA85569.1"/>
    <property type="molecule type" value="Genomic_DNA"/>
</dbReference>
<feature type="compositionally biased region" description="Basic and acidic residues" evidence="1">
    <location>
        <begin position="120"/>
        <end position="129"/>
    </location>
</feature>
<evidence type="ECO:0000313" key="4">
    <source>
        <dbReference type="Proteomes" id="UP001157017"/>
    </source>
</evidence>